<keyword evidence="7 9" id="KW-0539">Nucleus</keyword>
<dbReference type="InterPro" id="IPR001789">
    <property type="entry name" value="Sig_transdc_resp-reg_receiver"/>
</dbReference>
<feature type="compositionally biased region" description="Acidic residues" evidence="10">
    <location>
        <begin position="557"/>
        <end position="574"/>
    </location>
</feature>
<dbReference type="SMART" id="SM00448">
    <property type="entry name" value="REC"/>
    <property type="match status" value="1"/>
</dbReference>
<dbReference type="PANTHER" id="PTHR43874">
    <property type="entry name" value="TWO-COMPONENT RESPONSE REGULATOR"/>
    <property type="match status" value="1"/>
</dbReference>
<evidence type="ECO:0008006" key="15">
    <source>
        <dbReference type="Google" id="ProtNLM"/>
    </source>
</evidence>
<feature type="compositionally biased region" description="Low complexity" evidence="10">
    <location>
        <begin position="224"/>
        <end position="234"/>
    </location>
</feature>
<comment type="subcellular location">
    <subcellularLocation>
        <location evidence="1 9">Nucleus</location>
    </subcellularLocation>
</comment>
<keyword evidence="5" id="KW-0090">Biological rhythms</keyword>
<keyword evidence="4" id="KW-0805">Transcription regulation</keyword>
<reference evidence="13 14" key="1">
    <citation type="submission" date="2021-03" db="EMBL/GenBank/DDBJ databases">
        <authorList>
            <person name="King G.J."/>
            <person name="Bancroft I."/>
            <person name="Baten A."/>
            <person name="Bloomfield J."/>
            <person name="Borpatragohain P."/>
            <person name="He Z."/>
            <person name="Irish N."/>
            <person name="Irwin J."/>
            <person name="Liu K."/>
            <person name="Mauleon R.P."/>
            <person name="Moore J."/>
            <person name="Morris R."/>
            <person name="Ostergaard L."/>
            <person name="Wang B."/>
            <person name="Wells R."/>
        </authorList>
    </citation>
    <scope>NUCLEOTIDE SEQUENCE [LARGE SCALE GENOMIC DNA]</scope>
    <source>
        <strain evidence="13">R-o-18</strain>
        <tissue evidence="13">Leaf</tissue>
    </source>
</reference>
<evidence type="ECO:0000256" key="9">
    <source>
        <dbReference type="PROSITE-ProRule" id="PRU00357"/>
    </source>
</evidence>
<evidence type="ECO:0000256" key="3">
    <source>
        <dbReference type="ARBA" id="ARBA00023012"/>
    </source>
</evidence>
<evidence type="ECO:0000256" key="7">
    <source>
        <dbReference type="ARBA" id="ARBA00023242"/>
    </source>
</evidence>
<dbReference type="EMBL" id="JADBGQ010000003">
    <property type="protein sequence ID" value="KAG5406418.1"/>
    <property type="molecule type" value="Genomic_DNA"/>
</dbReference>
<evidence type="ECO:0000256" key="5">
    <source>
        <dbReference type="ARBA" id="ARBA00023108"/>
    </source>
</evidence>
<evidence type="ECO:0000313" key="13">
    <source>
        <dbReference type="EMBL" id="KAG5406418.1"/>
    </source>
</evidence>
<evidence type="ECO:0000256" key="2">
    <source>
        <dbReference type="ARBA" id="ARBA00010330"/>
    </source>
</evidence>
<evidence type="ECO:0000256" key="8">
    <source>
        <dbReference type="PROSITE-ProRule" id="PRU00169"/>
    </source>
</evidence>
<keyword evidence="14" id="KW-1185">Reference proteome</keyword>
<name>A0ABQ7N678_BRACM</name>
<dbReference type="PROSITE" id="PS50110">
    <property type="entry name" value="RESPONSE_REGULATORY"/>
    <property type="match status" value="1"/>
</dbReference>
<sequence length="586" mass="65899">YFCGFCGVLSVNLIMDLNGECKGGGGGDGFIDRSRVRILLCDNDPNSLGEVFTLLSQCSYQVTSVKSARQVIDALNAEGPDIDIILAEIDLPMAKGMKMLRYITRDKDLRRIPVIMMSRQDEVPVVVKCLKLGAADYLVKPLRTNELLNLWTHMWRRRRMLGLAEKNMLSYEFDLVGSDPSDPNTNSTNLFSDDTDERSIRSTNPQRGSHQEKEWPVPTGSVCAGDGAADGTATSTPPVAIIEPPLNHLPEPHHEPTKRNTNPVPKKSRLKIGESSAFFTYVKSTVNGNGSVHPGMAEKLQAVASEVINNAKQTRGGRETEKNKAQGENFVNGTLERSRTLPTPMELHGSRSYQEVPNSIERSRTLPPPMELHGTRSCYQEGSMDDARVAAAKDSSQFPAQNAYPYYMHGVMNQVMMQSAAMMPQYGHHQHPHCPPNHLNGMTGFPYYHHHHQMNTSLQNGHVPLQNGQMPPMVHHHHSWPQVGNHPSPNEVRVTKLDRREEALLKFRRKRNQRCFDKKIRYVNRKKLAERRPRVKGQFVRKMNGVNVDLNGQPEPDSADYDDEEEEDEEEEENRDSSPQDDALGT</sequence>
<feature type="non-terminal residue" evidence="13">
    <location>
        <position position="1"/>
    </location>
</feature>
<dbReference type="InterPro" id="IPR011006">
    <property type="entry name" value="CheY-like_superfamily"/>
</dbReference>
<dbReference type="Proteomes" id="UP000823674">
    <property type="component" value="Chromosome A03"/>
</dbReference>
<keyword evidence="6" id="KW-0804">Transcription</keyword>
<comment type="similarity">
    <text evidence="2">Belongs to the ARR-like family.</text>
</comment>
<comment type="caution">
    <text evidence="13">The sequence shown here is derived from an EMBL/GenBank/DDBJ whole genome shotgun (WGS) entry which is preliminary data.</text>
</comment>
<keyword evidence="3" id="KW-0902">Two-component regulatory system</keyword>
<evidence type="ECO:0000256" key="6">
    <source>
        <dbReference type="ARBA" id="ARBA00023163"/>
    </source>
</evidence>
<proteinExistence type="inferred from homology"/>
<dbReference type="PROSITE" id="PS51017">
    <property type="entry name" value="CCT"/>
    <property type="match status" value="1"/>
</dbReference>
<gene>
    <name evidence="13" type="primary">A03p050350.1_BraROA</name>
    <name evidence="13" type="ORF">IGI04_012537</name>
</gene>
<feature type="compositionally biased region" description="Polar residues" evidence="10">
    <location>
        <begin position="181"/>
        <end position="192"/>
    </location>
</feature>
<feature type="domain" description="Response regulatory" evidence="11">
    <location>
        <begin position="37"/>
        <end position="155"/>
    </location>
</feature>
<dbReference type="SUPFAM" id="SSF52172">
    <property type="entry name" value="CheY-like"/>
    <property type="match status" value="1"/>
</dbReference>
<dbReference type="Pfam" id="PF00072">
    <property type="entry name" value="Response_reg"/>
    <property type="match status" value="1"/>
</dbReference>
<dbReference type="InterPro" id="IPR010402">
    <property type="entry name" value="CCT_domain"/>
</dbReference>
<feature type="region of interest" description="Disordered" evidence="10">
    <location>
        <begin position="176"/>
        <end position="269"/>
    </location>
</feature>
<organism evidence="13 14">
    <name type="scientific">Brassica rapa subsp. trilocularis</name>
    <dbReference type="NCBI Taxonomy" id="1813537"/>
    <lineage>
        <taxon>Eukaryota</taxon>
        <taxon>Viridiplantae</taxon>
        <taxon>Streptophyta</taxon>
        <taxon>Embryophyta</taxon>
        <taxon>Tracheophyta</taxon>
        <taxon>Spermatophyta</taxon>
        <taxon>Magnoliopsida</taxon>
        <taxon>eudicotyledons</taxon>
        <taxon>Gunneridae</taxon>
        <taxon>Pentapetalae</taxon>
        <taxon>rosids</taxon>
        <taxon>malvids</taxon>
        <taxon>Brassicales</taxon>
        <taxon>Brassicaceae</taxon>
        <taxon>Brassiceae</taxon>
        <taxon>Brassica</taxon>
    </lineage>
</organism>
<feature type="region of interest" description="Disordered" evidence="10">
    <location>
        <begin position="543"/>
        <end position="586"/>
    </location>
</feature>
<evidence type="ECO:0000313" key="14">
    <source>
        <dbReference type="Proteomes" id="UP000823674"/>
    </source>
</evidence>
<dbReference type="InterPro" id="IPR045279">
    <property type="entry name" value="ARR-like"/>
</dbReference>
<dbReference type="Pfam" id="PF06203">
    <property type="entry name" value="CCT"/>
    <property type="match status" value="1"/>
</dbReference>
<dbReference type="Gene3D" id="3.40.50.2300">
    <property type="match status" value="1"/>
</dbReference>
<dbReference type="PANTHER" id="PTHR43874:SF1">
    <property type="entry name" value="TWO-COMPONENT RESPONSE REGULATOR-LIKE APRR1"/>
    <property type="match status" value="1"/>
</dbReference>
<evidence type="ECO:0000259" key="11">
    <source>
        <dbReference type="PROSITE" id="PS50110"/>
    </source>
</evidence>
<feature type="domain" description="CCT" evidence="12">
    <location>
        <begin position="500"/>
        <end position="542"/>
    </location>
</feature>
<protein>
    <recommendedName>
        <fullName evidence="15">Timing of cab expression 1</fullName>
    </recommendedName>
</protein>
<evidence type="ECO:0000259" key="12">
    <source>
        <dbReference type="PROSITE" id="PS51017"/>
    </source>
</evidence>
<accession>A0ABQ7N678</accession>
<evidence type="ECO:0000256" key="10">
    <source>
        <dbReference type="SAM" id="MobiDB-lite"/>
    </source>
</evidence>
<comment type="caution">
    <text evidence="8">Lacks conserved residue(s) required for the propagation of feature annotation.</text>
</comment>
<evidence type="ECO:0000256" key="1">
    <source>
        <dbReference type="ARBA" id="ARBA00004123"/>
    </source>
</evidence>
<evidence type="ECO:0000256" key="4">
    <source>
        <dbReference type="ARBA" id="ARBA00023015"/>
    </source>
</evidence>